<feature type="transmembrane region" description="Helical" evidence="1">
    <location>
        <begin position="6"/>
        <end position="24"/>
    </location>
</feature>
<keyword evidence="1" id="KW-0812">Transmembrane</keyword>
<reference evidence="2" key="1">
    <citation type="submission" date="2019-12" db="EMBL/GenBank/DDBJ databases">
        <title>Hybrid Genome Assemblies of two High G+C Isolates from Undergraduate Microbiology Courses.</title>
        <authorList>
            <person name="Ne Ville C.J."/>
            <person name="Enright D."/>
            <person name="Hernandez I."/>
            <person name="Dodsworth J."/>
            <person name="Orwin P.M."/>
        </authorList>
    </citation>
    <scope>NUCLEOTIDE SEQUENCE [LARGE SCALE GENOMIC DNA]</scope>
    <source>
        <strain evidence="2">Neo</strain>
    </source>
</reference>
<accession>A0A6I6GS12</accession>
<proteinExistence type="predicted"/>
<gene>
    <name evidence="2" type="ORF">GPJ81_10975</name>
</gene>
<dbReference type="RefSeq" id="WP_157192190.1">
    <property type="nucleotide sequence ID" value="NZ_CP046621.1"/>
</dbReference>
<feature type="transmembrane region" description="Helical" evidence="1">
    <location>
        <begin position="31"/>
        <end position="52"/>
    </location>
</feature>
<feature type="transmembrane region" description="Helical" evidence="1">
    <location>
        <begin position="72"/>
        <end position="92"/>
    </location>
</feature>
<keyword evidence="1" id="KW-0472">Membrane</keyword>
<name>A0A6I6GS12_9PSED</name>
<evidence type="ECO:0000313" key="3">
    <source>
        <dbReference type="Proteomes" id="UP000426235"/>
    </source>
</evidence>
<protein>
    <submittedName>
        <fullName evidence="2">Uncharacterized protein</fullName>
    </submittedName>
</protein>
<keyword evidence="1" id="KW-1133">Transmembrane helix</keyword>
<dbReference type="AlphaFoldDB" id="A0A6I6GS12"/>
<keyword evidence="3" id="KW-1185">Reference proteome</keyword>
<evidence type="ECO:0000256" key="1">
    <source>
        <dbReference type="SAM" id="Phobius"/>
    </source>
</evidence>
<dbReference type="Proteomes" id="UP000426235">
    <property type="component" value="Chromosome"/>
</dbReference>
<sequence>MILSLYIGASLIAVTVAYCLRFQLSGPQLGYLKSFACLAFNLFFVTYHLRWFKREYLLFVGYTPDLFNEHLSLQWLILGCLILHCFANPVGWKLRRWYSPW</sequence>
<evidence type="ECO:0000313" key="2">
    <source>
        <dbReference type="EMBL" id="QGW77180.1"/>
    </source>
</evidence>
<organism evidence="2 3">
    <name type="scientific">Pseudomonas alkylphenolica</name>
    <dbReference type="NCBI Taxonomy" id="237609"/>
    <lineage>
        <taxon>Bacteria</taxon>
        <taxon>Pseudomonadati</taxon>
        <taxon>Pseudomonadota</taxon>
        <taxon>Gammaproteobacteria</taxon>
        <taxon>Pseudomonadales</taxon>
        <taxon>Pseudomonadaceae</taxon>
        <taxon>Pseudomonas</taxon>
    </lineage>
</organism>
<dbReference type="EMBL" id="CP046621">
    <property type="protein sequence ID" value="QGW77180.1"/>
    <property type="molecule type" value="Genomic_DNA"/>
</dbReference>